<gene>
    <name evidence="7" type="ORF">TCLT_LOCUS9765</name>
</gene>
<keyword evidence="3" id="KW-0698">rRNA processing</keyword>
<evidence type="ECO:0000256" key="2">
    <source>
        <dbReference type="ARBA" id="ARBA00010734"/>
    </source>
</evidence>
<keyword evidence="5" id="KW-0539">Nucleus</keyword>
<dbReference type="EMBL" id="UYYF01004875">
    <property type="protein sequence ID" value="VDN07421.1"/>
    <property type="molecule type" value="Genomic_DNA"/>
</dbReference>
<dbReference type="PANTHER" id="PTHR23271:SF1">
    <property type="entry name" value="U3 SMALL NUCLEOLAR RNA-ASSOCIATED PROTEIN 6 HOMOLOG"/>
    <property type="match status" value="1"/>
</dbReference>
<dbReference type="Pfam" id="PF08640">
    <property type="entry name" value="U3_assoc_6"/>
    <property type="match status" value="1"/>
</dbReference>
<reference evidence="7 8" key="2">
    <citation type="submission" date="2018-11" db="EMBL/GenBank/DDBJ databases">
        <authorList>
            <consortium name="Pathogen Informatics"/>
        </authorList>
    </citation>
    <scope>NUCLEOTIDE SEQUENCE [LARGE SCALE GENOMIC DNA]</scope>
</reference>
<dbReference type="InterPro" id="IPR011990">
    <property type="entry name" value="TPR-like_helical_dom_sf"/>
</dbReference>
<dbReference type="SMART" id="SM00386">
    <property type="entry name" value="HAT"/>
    <property type="match status" value="7"/>
</dbReference>
<evidence type="ECO:0000313" key="8">
    <source>
        <dbReference type="Proteomes" id="UP000276776"/>
    </source>
</evidence>
<dbReference type="PANTHER" id="PTHR23271">
    <property type="entry name" value="HEPATOCELLULAR CARCINOMA-ASSOCIATED ANTIGEN 66"/>
    <property type="match status" value="1"/>
</dbReference>
<evidence type="ECO:0000259" key="6">
    <source>
        <dbReference type="Pfam" id="PF08640"/>
    </source>
</evidence>
<dbReference type="Gene3D" id="1.25.40.10">
    <property type="entry name" value="Tetratricopeptide repeat domain"/>
    <property type="match status" value="1"/>
</dbReference>
<evidence type="ECO:0000256" key="1">
    <source>
        <dbReference type="ARBA" id="ARBA00004604"/>
    </source>
</evidence>
<evidence type="ECO:0000313" key="7">
    <source>
        <dbReference type="EMBL" id="VDN07421.1"/>
    </source>
</evidence>
<organism evidence="9">
    <name type="scientific">Thelazia callipaeda</name>
    <name type="common">Oriental eyeworm</name>
    <name type="synonym">Parasitic nematode</name>
    <dbReference type="NCBI Taxonomy" id="103827"/>
    <lineage>
        <taxon>Eukaryota</taxon>
        <taxon>Metazoa</taxon>
        <taxon>Ecdysozoa</taxon>
        <taxon>Nematoda</taxon>
        <taxon>Chromadorea</taxon>
        <taxon>Rhabditida</taxon>
        <taxon>Spirurina</taxon>
        <taxon>Spiruromorpha</taxon>
        <taxon>Thelazioidea</taxon>
        <taxon>Thelaziidae</taxon>
        <taxon>Thelazia</taxon>
    </lineage>
</organism>
<reference evidence="9" key="1">
    <citation type="submission" date="2017-02" db="UniProtKB">
        <authorList>
            <consortium name="WormBaseParasite"/>
        </authorList>
    </citation>
    <scope>IDENTIFICATION</scope>
</reference>
<comment type="similarity">
    <text evidence="2">Belongs to the UTP6 family.</text>
</comment>
<dbReference type="InterPro" id="IPR013949">
    <property type="entry name" value="Utp6"/>
</dbReference>
<dbReference type="GO" id="GO:0032040">
    <property type="term" value="C:small-subunit processome"/>
    <property type="evidence" value="ECO:0007669"/>
    <property type="project" value="TreeGrafter"/>
</dbReference>
<feature type="domain" description="U3 small nucleolar RNA-associated protein 6 N-terminal" evidence="6">
    <location>
        <begin position="9"/>
        <end position="86"/>
    </location>
</feature>
<evidence type="ECO:0000313" key="9">
    <source>
        <dbReference type="WBParaSite" id="TCLT_0000977601-mRNA-1"/>
    </source>
</evidence>
<dbReference type="OMA" id="NAFFWMM"/>
<dbReference type="SUPFAM" id="SSF48452">
    <property type="entry name" value="TPR-like"/>
    <property type="match status" value="1"/>
</dbReference>
<dbReference type="GO" id="GO:0000462">
    <property type="term" value="P:maturation of SSU-rRNA from tricistronic rRNA transcript (SSU-rRNA, 5.8S rRNA, LSU-rRNA)"/>
    <property type="evidence" value="ECO:0007669"/>
    <property type="project" value="InterPro"/>
</dbReference>
<dbReference type="InterPro" id="IPR055347">
    <property type="entry name" value="UTP6_N"/>
</dbReference>
<sequence length="591" mass="69862">MSEFVEEYIEGLLPVFETLKGIQLLSGSEVDAFIKRCQFFEYRIQKSQKISSSFTIYTSYLKSALEFIRIRRKRLNNHSEKDRIEDIIKAKIVSLLRGCCEKFKLEESNWLQLIAFTKEEKMYVECSNTYSRMLQIFPRNVTIRIQAARFEYSVDHRIECSRCILQEGIRICPLETKLWASFVKLELDYVKWLITRKSILVGEEYHSSVTDNKSKAAKEEKLKDKNVQDAILNFQVIETIIQQALTCCEKEKKPLLLIFWRISKKYGSLTSCLTKKLYEMLWSPNFMSEESWIAKSQMISNDRKALYKLFDKACANIPTEKMYRHCLSHSMRYYIRDRDPEAKKRCHKHLFWLIIEGHATESDVVKFNQITDDIVEKENILNKLLKNNPKNAFFWMMLLHCKIESGSSNAQAIREVFNEATKKVHIQASDDDYGLIQLYREALNWAYRYSPKDLDEFYEKACFRAPPKIASIMRCFRLNYLADQEERPDKRRKEYFNFTKHPPNCLKFHRIFIQQELQNVPVSIETIVQALELMIAEFGSKTYECWIDYCEVMLKYQPTALPTIHRRAVVSVPPDEVELFLTTYGDLLHNS</sequence>
<proteinExistence type="inferred from homology"/>
<dbReference type="WBParaSite" id="TCLT_0000977601-mRNA-1">
    <property type="protein sequence ID" value="TCLT_0000977601-mRNA-1"/>
    <property type="gene ID" value="TCLT_0000977601"/>
</dbReference>
<evidence type="ECO:0000256" key="5">
    <source>
        <dbReference type="ARBA" id="ARBA00023242"/>
    </source>
</evidence>
<dbReference type="STRING" id="103827.A0A0N5D9G7"/>
<accession>A0A0N5D9G7</accession>
<dbReference type="OrthoDB" id="28112at2759"/>
<dbReference type="GO" id="GO:0030515">
    <property type="term" value="F:snoRNA binding"/>
    <property type="evidence" value="ECO:0007669"/>
    <property type="project" value="InterPro"/>
</dbReference>
<dbReference type="InterPro" id="IPR003107">
    <property type="entry name" value="HAT"/>
</dbReference>
<dbReference type="GO" id="GO:0034388">
    <property type="term" value="C:Pwp2p-containing subcomplex of 90S preribosome"/>
    <property type="evidence" value="ECO:0007669"/>
    <property type="project" value="TreeGrafter"/>
</dbReference>
<evidence type="ECO:0000256" key="4">
    <source>
        <dbReference type="ARBA" id="ARBA00022737"/>
    </source>
</evidence>
<protein>
    <submittedName>
        <fullName evidence="9">U3 small nucleolar RNA-associated protein 6 homolog</fullName>
    </submittedName>
</protein>
<keyword evidence="8" id="KW-1185">Reference proteome</keyword>
<comment type="subcellular location">
    <subcellularLocation>
        <location evidence="1">Nucleus</location>
        <location evidence="1">Nucleolus</location>
    </subcellularLocation>
</comment>
<dbReference type="AlphaFoldDB" id="A0A0N5D9G7"/>
<keyword evidence="4" id="KW-0677">Repeat</keyword>
<name>A0A0N5D9G7_THECL</name>
<dbReference type="Proteomes" id="UP000276776">
    <property type="component" value="Unassembled WGS sequence"/>
</dbReference>
<evidence type="ECO:0000256" key="3">
    <source>
        <dbReference type="ARBA" id="ARBA00022552"/>
    </source>
</evidence>